<dbReference type="Pfam" id="PF03129">
    <property type="entry name" value="HGTP_anticodon"/>
    <property type="match status" value="1"/>
</dbReference>
<evidence type="ECO:0000256" key="8">
    <source>
        <dbReference type="ARBA" id="ARBA00029731"/>
    </source>
</evidence>
<evidence type="ECO:0000256" key="1">
    <source>
        <dbReference type="ARBA" id="ARBA00012831"/>
    </source>
</evidence>
<evidence type="ECO:0000259" key="10">
    <source>
        <dbReference type="PROSITE" id="PS50862"/>
    </source>
</evidence>
<evidence type="ECO:0000313" key="12">
    <source>
        <dbReference type="Proteomes" id="UP000710385"/>
    </source>
</evidence>
<dbReference type="CDD" id="cd00779">
    <property type="entry name" value="ProRS_core_prok"/>
    <property type="match status" value="1"/>
</dbReference>
<dbReference type="Gene3D" id="3.30.930.10">
    <property type="entry name" value="Bira Bifunctional Protein, Domain 2"/>
    <property type="match status" value="1"/>
</dbReference>
<dbReference type="GO" id="GO:0005524">
    <property type="term" value="F:ATP binding"/>
    <property type="evidence" value="ECO:0007669"/>
    <property type="project" value="UniProtKB-KW"/>
</dbReference>
<dbReference type="Pfam" id="PF00587">
    <property type="entry name" value="tRNA-synt_2b"/>
    <property type="match status" value="1"/>
</dbReference>
<keyword evidence="4" id="KW-0547">Nucleotide-binding</keyword>
<keyword evidence="6" id="KW-0648">Protein biosynthesis</keyword>
<dbReference type="InterPro" id="IPR004154">
    <property type="entry name" value="Anticodon-bd"/>
</dbReference>
<dbReference type="InterPro" id="IPR045864">
    <property type="entry name" value="aa-tRNA-synth_II/BPL/LPL"/>
</dbReference>
<evidence type="ECO:0000256" key="9">
    <source>
        <dbReference type="ARBA" id="ARBA00047671"/>
    </source>
</evidence>
<evidence type="ECO:0000256" key="5">
    <source>
        <dbReference type="ARBA" id="ARBA00022840"/>
    </source>
</evidence>
<dbReference type="EC" id="6.1.1.15" evidence="1"/>
<dbReference type="InterPro" id="IPR002316">
    <property type="entry name" value="Pro-tRNA-ligase_IIa"/>
</dbReference>
<evidence type="ECO:0000256" key="3">
    <source>
        <dbReference type="ARBA" id="ARBA00022598"/>
    </source>
</evidence>
<feature type="domain" description="Aminoacyl-transfer RNA synthetases class-II family profile" evidence="10">
    <location>
        <begin position="52"/>
        <end position="329"/>
    </location>
</feature>
<sequence length="437" mass="48941">MLARIASPFYPMAIMRMTQLLTKTAKEAPQEAESANAKYLIRGGFVRQEAAGVYSWLPLGLRALRKVEAIIREELNALGAQEVLMPALLPKEPWMKTGRWDTIDVMFKVKSQTGQEYALGPTHEEIVTPLVGSFVKSYKDLPVAVYQIQTKFRDELRAKSGILRGREFGMKDLYSFHRTKEDLEAFYQKALEAYVRIYTRCGLTVKVVEASGGSFTKKYSHEFHVLTPAGEDIILACPSCTFAQNTEIATVRQGDACPSCGASLGMEKGIEAGNIFDLGQKFAEDFDVQFTDEDGARQRVYMGCYGIGTTRLVGSIVEALHDDDGIRWPKNVAPYPVHLISLHSKDETVQERIVNTAETLADDLSRQGIDALWDDREDASPGQKFADADLLGMPLRLVVSEKMLKEDAVEWKLRDSSESRFVTLQDIQEEVEAFVKE</sequence>
<dbReference type="InterPro" id="IPR036621">
    <property type="entry name" value="Anticodon-bd_dom_sf"/>
</dbReference>
<dbReference type="GO" id="GO:0005829">
    <property type="term" value="C:cytosol"/>
    <property type="evidence" value="ECO:0007669"/>
    <property type="project" value="TreeGrafter"/>
</dbReference>
<keyword evidence="7" id="KW-0030">Aminoacyl-tRNA synthetase</keyword>
<dbReference type="GO" id="GO:0004827">
    <property type="term" value="F:proline-tRNA ligase activity"/>
    <property type="evidence" value="ECO:0007669"/>
    <property type="project" value="UniProtKB-EC"/>
</dbReference>
<dbReference type="EMBL" id="JABTTY010000001">
    <property type="protein sequence ID" value="MBE7525148.1"/>
    <property type="molecule type" value="Genomic_DNA"/>
</dbReference>
<dbReference type="PANTHER" id="PTHR42753">
    <property type="entry name" value="MITOCHONDRIAL RIBOSOME PROTEIN L39/PROLYL-TRNA LIGASE FAMILY MEMBER"/>
    <property type="match status" value="1"/>
</dbReference>
<dbReference type="PANTHER" id="PTHR42753:SF2">
    <property type="entry name" value="PROLINE--TRNA LIGASE"/>
    <property type="match status" value="1"/>
</dbReference>
<dbReference type="SUPFAM" id="SSF52954">
    <property type="entry name" value="Class II aaRS ABD-related"/>
    <property type="match status" value="1"/>
</dbReference>
<gene>
    <name evidence="11" type="ORF">HS096_02015</name>
</gene>
<comment type="catalytic activity">
    <reaction evidence="9">
        <text>tRNA(Pro) + L-proline + ATP = L-prolyl-tRNA(Pro) + AMP + diphosphate</text>
        <dbReference type="Rhea" id="RHEA:14305"/>
        <dbReference type="Rhea" id="RHEA-COMP:9700"/>
        <dbReference type="Rhea" id="RHEA-COMP:9702"/>
        <dbReference type="ChEBI" id="CHEBI:30616"/>
        <dbReference type="ChEBI" id="CHEBI:33019"/>
        <dbReference type="ChEBI" id="CHEBI:60039"/>
        <dbReference type="ChEBI" id="CHEBI:78442"/>
        <dbReference type="ChEBI" id="CHEBI:78532"/>
        <dbReference type="ChEBI" id="CHEBI:456215"/>
        <dbReference type="EC" id="6.1.1.15"/>
    </reaction>
</comment>
<name>A0A928TWP9_UNCKA</name>
<dbReference type="GO" id="GO:0006433">
    <property type="term" value="P:prolyl-tRNA aminoacylation"/>
    <property type="evidence" value="ECO:0007669"/>
    <property type="project" value="InterPro"/>
</dbReference>
<dbReference type="InterPro" id="IPR002314">
    <property type="entry name" value="aa-tRNA-synt_IIb"/>
</dbReference>
<keyword evidence="5" id="KW-0067">ATP-binding</keyword>
<dbReference type="PRINTS" id="PR01046">
    <property type="entry name" value="TRNASYNTHPRO"/>
</dbReference>
<dbReference type="InterPro" id="IPR050062">
    <property type="entry name" value="Pro-tRNA_synthetase"/>
</dbReference>
<evidence type="ECO:0000256" key="4">
    <source>
        <dbReference type="ARBA" id="ARBA00022741"/>
    </source>
</evidence>
<evidence type="ECO:0000256" key="7">
    <source>
        <dbReference type="ARBA" id="ARBA00023146"/>
    </source>
</evidence>
<evidence type="ECO:0000313" key="11">
    <source>
        <dbReference type="EMBL" id="MBE7525148.1"/>
    </source>
</evidence>
<dbReference type="SUPFAM" id="SSF55681">
    <property type="entry name" value="Class II aaRS and biotin synthetases"/>
    <property type="match status" value="1"/>
</dbReference>
<dbReference type="AlphaFoldDB" id="A0A928TWP9"/>
<dbReference type="Gene3D" id="3.40.50.800">
    <property type="entry name" value="Anticodon-binding domain"/>
    <property type="match status" value="1"/>
</dbReference>
<accession>A0A928TWP9</accession>
<proteinExistence type="predicted"/>
<dbReference type="InterPro" id="IPR044140">
    <property type="entry name" value="ProRS_anticodon_short"/>
</dbReference>
<comment type="caution">
    <text evidence="11">The sequence shown here is derived from an EMBL/GenBank/DDBJ whole genome shotgun (WGS) entry which is preliminary data.</text>
</comment>
<keyword evidence="3" id="KW-0436">Ligase</keyword>
<dbReference type="PROSITE" id="PS50862">
    <property type="entry name" value="AA_TRNA_LIGASE_II"/>
    <property type="match status" value="1"/>
</dbReference>
<dbReference type="Proteomes" id="UP000710385">
    <property type="component" value="Unassembled WGS sequence"/>
</dbReference>
<organism evidence="11 12">
    <name type="scientific">candidate division WWE3 bacterium</name>
    <dbReference type="NCBI Taxonomy" id="2053526"/>
    <lineage>
        <taxon>Bacteria</taxon>
        <taxon>Katanobacteria</taxon>
    </lineage>
</organism>
<dbReference type="InterPro" id="IPR033730">
    <property type="entry name" value="ProRS_core_prok"/>
</dbReference>
<evidence type="ECO:0000256" key="6">
    <source>
        <dbReference type="ARBA" id="ARBA00022917"/>
    </source>
</evidence>
<dbReference type="CDD" id="cd00861">
    <property type="entry name" value="ProRS_anticodon_short"/>
    <property type="match status" value="1"/>
</dbReference>
<protein>
    <recommendedName>
        <fullName evidence="2">Proline--tRNA ligase</fullName>
        <ecNumber evidence="1">6.1.1.15</ecNumber>
    </recommendedName>
    <alternativeName>
        <fullName evidence="8">Prolyl-tRNA synthetase</fullName>
    </alternativeName>
</protein>
<evidence type="ECO:0000256" key="2">
    <source>
        <dbReference type="ARBA" id="ARBA00019110"/>
    </source>
</evidence>
<reference evidence="11" key="1">
    <citation type="submission" date="2020-05" db="EMBL/GenBank/DDBJ databases">
        <title>High-Quality Genomes of Partial-Nitritation/Anammox System by Hierarchical Clustering Based Hybrid Assembly.</title>
        <authorList>
            <person name="Liu L."/>
            <person name="Wang Y."/>
            <person name="Che Y."/>
            <person name="Chen Y."/>
            <person name="Xia Y."/>
            <person name="Luo R."/>
            <person name="Cheng S.H."/>
            <person name="Zheng C."/>
            <person name="Zhang T."/>
        </authorList>
    </citation>
    <scope>NUCLEOTIDE SEQUENCE</scope>
    <source>
        <strain evidence="11">H1_PAT1</strain>
    </source>
</reference>
<dbReference type="InterPro" id="IPR006195">
    <property type="entry name" value="aa-tRNA-synth_II"/>
</dbReference>